<dbReference type="RefSeq" id="XP_053024501.1">
    <property type="nucleotide sequence ID" value="XM_053160536.1"/>
</dbReference>
<proteinExistence type="predicted"/>
<evidence type="ECO:0000313" key="2">
    <source>
        <dbReference type="Proteomes" id="UP001164743"/>
    </source>
</evidence>
<dbReference type="GeneID" id="77801431"/>
<protein>
    <submittedName>
        <fullName evidence="1">Uncharacterized protein</fullName>
    </submittedName>
</protein>
<name>A0ABY7CXV3_9BASI</name>
<keyword evidence="2" id="KW-1185">Reference proteome</keyword>
<sequence>MALAILTVRPAQSQITITKQAVVLSIPLPSQLAVVLTRWVIGLATRHLSHPPSHNLRNSARNKQLPLVQQLEQLQLLPNLRLRRMLLLLMVVTILFPPQSDQVLLPNSRGQQMSLVP</sequence>
<gene>
    <name evidence="1" type="ORF">PtA15_10A369</name>
</gene>
<dbReference type="Proteomes" id="UP001164743">
    <property type="component" value="Chromosome 10A"/>
</dbReference>
<organism evidence="1 2">
    <name type="scientific">Puccinia triticina</name>
    <dbReference type="NCBI Taxonomy" id="208348"/>
    <lineage>
        <taxon>Eukaryota</taxon>
        <taxon>Fungi</taxon>
        <taxon>Dikarya</taxon>
        <taxon>Basidiomycota</taxon>
        <taxon>Pucciniomycotina</taxon>
        <taxon>Pucciniomycetes</taxon>
        <taxon>Pucciniales</taxon>
        <taxon>Pucciniaceae</taxon>
        <taxon>Puccinia</taxon>
    </lineage>
</organism>
<dbReference type="EMBL" id="CP110430">
    <property type="protein sequence ID" value="WAQ88946.1"/>
    <property type="molecule type" value="Genomic_DNA"/>
</dbReference>
<evidence type="ECO:0000313" key="1">
    <source>
        <dbReference type="EMBL" id="WAQ88946.1"/>
    </source>
</evidence>
<accession>A0ABY7CXV3</accession>
<reference evidence="1" key="1">
    <citation type="submission" date="2022-10" db="EMBL/GenBank/DDBJ databases">
        <title>Puccinia triticina Genome sequencing and assembly.</title>
        <authorList>
            <person name="Li C."/>
        </authorList>
    </citation>
    <scope>NUCLEOTIDE SEQUENCE</scope>
    <source>
        <strain evidence="1">Pt15</strain>
    </source>
</reference>